<feature type="region of interest" description="Disordered" evidence="1">
    <location>
        <begin position="201"/>
        <end position="239"/>
    </location>
</feature>
<name>A0AAJ0F3X6_9PEZI</name>
<reference evidence="2" key="1">
    <citation type="submission" date="2023-06" db="EMBL/GenBank/DDBJ databases">
        <title>Genome-scale phylogeny and comparative genomics of the fungal order Sordariales.</title>
        <authorList>
            <consortium name="Lawrence Berkeley National Laboratory"/>
            <person name="Hensen N."/>
            <person name="Bonometti L."/>
            <person name="Westerberg I."/>
            <person name="Brannstrom I.O."/>
            <person name="Guillou S."/>
            <person name="Cros-Aarteil S."/>
            <person name="Calhoun S."/>
            <person name="Haridas S."/>
            <person name="Kuo A."/>
            <person name="Mondo S."/>
            <person name="Pangilinan J."/>
            <person name="Riley R."/>
            <person name="Labutti K."/>
            <person name="Andreopoulos B."/>
            <person name="Lipzen A."/>
            <person name="Chen C."/>
            <person name="Yanf M."/>
            <person name="Daum C."/>
            <person name="Ng V."/>
            <person name="Clum A."/>
            <person name="Steindorff A."/>
            <person name="Ohm R."/>
            <person name="Martin F."/>
            <person name="Silar P."/>
            <person name="Natvig D."/>
            <person name="Lalanne C."/>
            <person name="Gautier V."/>
            <person name="Ament-Velasquez S.L."/>
            <person name="Kruys A."/>
            <person name="Hutchinson M.I."/>
            <person name="Powell A.J."/>
            <person name="Barry K."/>
            <person name="Miller A.N."/>
            <person name="Grigoriev I.V."/>
            <person name="Debuchy R."/>
            <person name="Gladieux P."/>
            <person name="Thoren M.H."/>
            <person name="Johannesson H."/>
        </authorList>
    </citation>
    <scope>NUCLEOTIDE SEQUENCE</scope>
    <source>
        <strain evidence="2">PSN4</strain>
    </source>
</reference>
<dbReference type="AlphaFoldDB" id="A0AAJ0F3X6"/>
<organism evidence="2 3">
    <name type="scientific">Echria macrotheca</name>
    <dbReference type="NCBI Taxonomy" id="438768"/>
    <lineage>
        <taxon>Eukaryota</taxon>
        <taxon>Fungi</taxon>
        <taxon>Dikarya</taxon>
        <taxon>Ascomycota</taxon>
        <taxon>Pezizomycotina</taxon>
        <taxon>Sordariomycetes</taxon>
        <taxon>Sordariomycetidae</taxon>
        <taxon>Sordariales</taxon>
        <taxon>Schizotheciaceae</taxon>
        <taxon>Echria</taxon>
    </lineage>
</organism>
<protein>
    <submittedName>
        <fullName evidence="2">Uncharacterized protein</fullName>
    </submittedName>
</protein>
<comment type="caution">
    <text evidence="2">The sequence shown here is derived from an EMBL/GenBank/DDBJ whole genome shotgun (WGS) entry which is preliminary data.</text>
</comment>
<proteinExistence type="predicted"/>
<dbReference type="EMBL" id="MU839836">
    <property type="protein sequence ID" value="KAK1753986.1"/>
    <property type="molecule type" value="Genomic_DNA"/>
</dbReference>
<accession>A0AAJ0F3X6</accession>
<evidence type="ECO:0000256" key="1">
    <source>
        <dbReference type="SAM" id="MobiDB-lite"/>
    </source>
</evidence>
<sequence>MRPTFLVRVLWTGLKTFVLELWLKTKSKWPSRWGGPPWSKDHRILAMLLSFVVLYTTDLVSLRKLWPLSDSPGYGIWTGVWIKPSEAWARSKDHFVRPTFLARVLRTGLKTFVLELWLKIKWKWPSWWGGPLWSKDHRILAMLLGFVVLYTAGLVSLRKLWPLSDSPGYGIWTGESVRDEEGDMEAVGPALKKSRGLMSTNGGVDADHTATSGVPVTNEAPVTNRAPVTNEAPVVKGSA</sequence>
<evidence type="ECO:0000313" key="2">
    <source>
        <dbReference type="EMBL" id="KAK1753986.1"/>
    </source>
</evidence>
<gene>
    <name evidence="2" type="ORF">QBC47DRAFT_361981</name>
</gene>
<keyword evidence="3" id="KW-1185">Reference proteome</keyword>
<evidence type="ECO:0000313" key="3">
    <source>
        <dbReference type="Proteomes" id="UP001239445"/>
    </source>
</evidence>
<dbReference type="Proteomes" id="UP001239445">
    <property type="component" value="Unassembled WGS sequence"/>
</dbReference>